<dbReference type="InterPro" id="IPR016435">
    <property type="entry name" value="DPH1/DPH2"/>
</dbReference>
<evidence type="ECO:0000313" key="15">
    <source>
        <dbReference type="EMBL" id="AEA38906.1"/>
    </source>
</evidence>
<dbReference type="GeneID" id="10447147"/>
<dbReference type="PANTHER" id="PTHR10762">
    <property type="entry name" value="DIPHTHAMIDE BIOSYNTHESIS PROTEIN"/>
    <property type="match status" value="1"/>
</dbReference>
<dbReference type="Proteomes" id="UP000243423">
    <property type="component" value="Nucleomorph 2"/>
</dbReference>
<dbReference type="UniPathway" id="UPA00559"/>
<dbReference type="GO" id="GO:0017183">
    <property type="term" value="P:protein histidyl modification to diphthamide"/>
    <property type="evidence" value="ECO:0007669"/>
    <property type="project" value="UniProtKB-UniPathway"/>
</dbReference>
<evidence type="ECO:0000256" key="12">
    <source>
        <dbReference type="ARBA" id="ARBA00032574"/>
    </source>
</evidence>
<dbReference type="InterPro" id="IPR042265">
    <property type="entry name" value="DPH1/DPH2_3"/>
</dbReference>
<evidence type="ECO:0000256" key="10">
    <source>
        <dbReference type="ARBA" id="ARBA00023014"/>
    </source>
</evidence>
<dbReference type="SFLD" id="SFLDS00032">
    <property type="entry name" value="Radical_SAM_3-amino-3-carboxyp"/>
    <property type="match status" value="1"/>
</dbReference>
<keyword evidence="10" id="KW-0411">Iron-sulfur</keyword>
<dbReference type="InterPro" id="IPR042264">
    <property type="entry name" value="DPH1/DPH2_2"/>
</dbReference>
<name>F2HHW0_9CRYP</name>
<dbReference type="Gene3D" id="3.40.50.11860">
    <property type="entry name" value="Diphthamide synthesis DPH1/DPH2 domain 3"/>
    <property type="match status" value="1"/>
</dbReference>
<dbReference type="NCBIfam" id="TIGR00322">
    <property type="entry name" value="diphth2_R"/>
    <property type="match status" value="1"/>
</dbReference>
<keyword evidence="9" id="KW-0408">Iron</keyword>
<keyword evidence="15" id="KW-0542">Nucleomorph</keyword>
<evidence type="ECO:0000256" key="5">
    <source>
        <dbReference type="ARBA" id="ARBA00021915"/>
    </source>
</evidence>
<dbReference type="RefSeq" id="XP_003239804.1">
    <property type="nucleotide sequence ID" value="XM_003239756.1"/>
</dbReference>
<evidence type="ECO:0000256" key="7">
    <source>
        <dbReference type="ARBA" id="ARBA00022691"/>
    </source>
</evidence>
<proteinExistence type="inferred from homology"/>
<dbReference type="GO" id="GO:0046872">
    <property type="term" value="F:metal ion binding"/>
    <property type="evidence" value="ECO:0007669"/>
    <property type="project" value="UniProtKB-KW"/>
</dbReference>
<comment type="catalytic activity">
    <reaction evidence="14">
        <text>L-histidyl-[translation elongation factor 2] + S-adenosyl-L-methionine = 2-[(3S)-amino-3-carboxypropyl]-L-histidyl-[translation elongation factor 2] + S-methyl-5'-thioadenosine + H(+)</text>
        <dbReference type="Rhea" id="RHEA:36783"/>
        <dbReference type="Rhea" id="RHEA-COMP:9748"/>
        <dbReference type="Rhea" id="RHEA-COMP:9749"/>
        <dbReference type="ChEBI" id="CHEBI:15378"/>
        <dbReference type="ChEBI" id="CHEBI:17509"/>
        <dbReference type="ChEBI" id="CHEBI:29979"/>
        <dbReference type="ChEBI" id="CHEBI:59789"/>
        <dbReference type="ChEBI" id="CHEBI:73995"/>
        <dbReference type="EC" id="2.5.1.108"/>
    </reaction>
</comment>
<dbReference type="PANTHER" id="PTHR10762:SF1">
    <property type="entry name" value="2-(3-AMINO-3-CARBOXYPROPYL)HISTIDINE SYNTHASE SUBUNIT 1"/>
    <property type="match status" value="1"/>
</dbReference>
<dbReference type="GO" id="GO:0051536">
    <property type="term" value="F:iron-sulfur cluster binding"/>
    <property type="evidence" value="ECO:0007669"/>
    <property type="project" value="UniProtKB-KW"/>
</dbReference>
<evidence type="ECO:0000256" key="11">
    <source>
        <dbReference type="ARBA" id="ARBA00031690"/>
    </source>
</evidence>
<evidence type="ECO:0000313" key="16">
    <source>
        <dbReference type="Proteomes" id="UP000243423"/>
    </source>
</evidence>
<dbReference type="Gene3D" id="3.40.50.11850">
    <property type="entry name" value="Diphthamide synthesis DPH1/DPH2 domain 2"/>
    <property type="match status" value="1"/>
</dbReference>
<dbReference type="Gene3D" id="3.40.50.11840">
    <property type="entry name" value="Diphthamide synthesis DPH1/DPH2 domain 1"/>
    <property type="match status" value="1"/>
</dbReference>
<comment type="cofactor">
    <cofactor evidence="1">
        <name>[4Fe-4S] cluster</name>
        <dbReference type="ChEBI" id="CHEBI:49883"/>
    </cofactor>
</comment>
<evidence type="ECO:0000256" key="14">
    <source>
        <dbReference type="ARBA" id="ARBA00048403"/>
    </source>
</evidence>
<evidence type="ECO:0000256" key="4">
    <source>
        <dbReference type="ARBA" id="ARBA00012221"/>
    </source>
</evidence>
<dbReference type="AlphaFoldDB" id="F2HHW0"/>
<evidence type="ECO:0000256" key="6">
    <source>
        <dbReference type="ARBA" id="ARBA00022679"/>
    </source>
</evidence>
<comment type="pathway">
    <text evidence="2">Protein modification; peptidyl-diphthamide biosynthesis.</text>
</comment>
<evidence type="ECO:0000256" key="1">
    <source>
        <dbReference type="ARBA" id="ARBA00001966"/>
    </source>
</evidence>
<evidence type="ECO:0000256" key="8">
    <source>
        <dbReference type="ARBA" id="ARBA00022723"/>
    </source>
</evidence>
<keyword evidence="6" id="KW-0808">Transferase</keyword>
<dbReference type="Pfam" id="PF01866">
    <property type="entry name" value="Diphthamide_syn"/>
    <property type="match status" value="1"/>
</dbReference>
<protein>
    <recommendedName>
        <fullName evidence="5">2-(3-amino-3-carboxypropyl)histidine synthase subunit 1</fullName>
        <ecNumber evidence="4">2.5.1.108</ecNumber>
    </recommendedName>
    <alternativeName>
        <fullName evidence="12">Diphthamide biosynthesis protein 1</fullName>
    </alternativeName>
    <alternativeName>
        <fullName evidence="13">Diphtheria toxin resistance protein 1</fullName>
    </alternativeName>
    <alternativeName>
        <fullName evidence="11">S-adenosyl-L-methionine:L-histidine 3-amino-3-carboxypropyltransferase 1</fullName>
    </alternativeName>
</protein>
<accession>F2HHW0</accession>
<keyword evidence="7" id="KW-0949">S-adenosyl-L-methionine</keyword>
<dbReference type="GO" id="GO:0090560">
    <property type="term" value="F:2-(3-amino-3-carboxypropyl)histidine synthase activity"/>
    <property type="evidence" value="ECO:0007669"/>
    <property type="project" value="UniProtKB-EC"/>
</dbReference>
<evidence type="ECO:0000256" key="3">
    <source>
        <dbReference type="ARBA" id="ARBA00010173"/>
    </source>
</evidence>
<dbReference type="EMBL" id="CP002173">
    <property type="protein sequence ID" value="AEA38906.1"/>
    <property type="molecule type" value="Genomic_DNA"/>
</dbReference>
<evidence type="ECO:0000256" key="9">
    <source>
        <dbReference type="ARBA" id="ARBA00023004"/>
    </source>
</evidence>
<gene>
    <name evidence="15" type="primary">dph1</name>
    <name evidence="15" type="ORF">CPARA_2gp248</name>
</gene>
<organism evidence="15 16">
    <name type="scientific">Cryptomonas paramaecium</name>
    <dbReference type="NCBI Taxonomy" id="2898"/>
    <lineage>
        <taxon>Eukaryota</taxon>
        <taxon>Cryptophyceae</taxon>
        <taxon>Cryptomonadales</taxon>
        <taxon>Cryptomonadaceae</taxon>
        <taxon>Cryptomonas</taxon>
    </lineage>
</organism>
<dbReference type="InterPro" id="IPR042263">
    <property type="entry name" value="DPH1/DPH2_1"/>
</dbReference>
<sequence>MNIRRKNINLKYINTFFHITKNLMLIKWCNLDKKICYYQFLTIFNQKNKKKNKHKFCLLDYIKFSSIFKFFFMKLKKVELLTSYLDKFLPLNYNFEYVKTISRLNNSKYKKIFVQFPDGIREYNIILNSLFQLNSRRICQVLNLGITSYGACCIEDYFAKFLGTCVVLHYGHSCLTPISESFVLAIYVFLEINFNWNTIINIFEKKTFLFLRKVFTLFSTVQYISILQNAKKELDLKFKLTFVHTNKPLSPGELLGCTCVKIDNFSNVMYIGEGRFHLETIVFSNFFLHFFQFNPFFYQLLKIDYNIVETLKERKVQILKSFQKKTNLAILSGVLGKQNNNLFLKKIESLISKKSIKILRVVMCEISFDILNKINYGIIKTWIQNACPRLSTDWNNFFIEPVLNSYEACVLFCSVKWKKYTYPLTYYSYKGEYWTMYATVKSFFS</sequence>
<evidence type="ECO:0000256" key="13">
    <source>
        <dbReference type="ARBA" id="ARBA00032789"/>
    </source>
</evidence>
<keyword evidence="8" id="KW-0479">Metal-binding</keyword>
<comment type="similarity">
    <text evidence="3">Belongs to the DPH1/DPH2 family. DPH1 subfamily.</text>
</comment>
<reference evidence="15 16" key="1">
    <citation type="journal article" date="2011" name="Genome Biol. Evol.">
        <title>Complete nucleomorph genome sequence of the nonphotosynthetic alga Cryptomonas paramecium reveals a core nucleomorph gene set.</title>
        <authorList>
            <person name="Tanifuji G."/>
            <person name="Onodera N.T."/>
            <person name="Wheeler T.J."/>
            <person name="Dlutek M."/>
            <person name="Donaher N."/>
            <person name="Archibald J.M."/>
        </authorList>
    </citation>
    <scope>NUCLEOTIDE SEQUENCE [LARGE SCALE GENOMIC DNA]</scope>
    <source>
        <strain evidence="15 16">CCAP977/2A</strain>
    </source>
</reference>
<dbReference type="EC" id="2.5.1.108" evidence="4"/>
<geneLocation type="nucleomorph" evidence="15"/>
<evidence type="ECO:0000256" key="2">
    <source>
        <dbReference type="ARBA" id="ARBA00005156"/>
    </source>
</evidence>